<organism evidence="5 6">
    <name type="scientific">candidate division MSBL1 archaeon SCGC-AAA382A13</name>
    <dbReference type="NCBI Taxonomy" id="1698279"/>
    <lineage>
        <taxon>Archaea</taxon>
        <taxon>Methanobacteriati</taxon>
        <taxon>Methanobacteriota</taxon>
        <taxon>candidate division MSBL1</taxon>
    </lineage>
</organism>
<comment type="similarity">
    <text evidence="1">Belongs to the bacterial solute-binding protein 5 family.</text>
</comment>
<protein>
    <recommendedName>
        <fullName evidence="4">Solute-binding protein family 5 domain-containing protein</fullName>
    </recommendedName>
</protein>
<accession>A0A133VH08</accession>
<evidence type="ECO:0000256" key="1">
    <source>
        <dbReference type="ARBA" id="ARBA00005695"/>
    </source>
</evidence>
<sequence length="530" mass="60812">MKSYASYTNLYFNPCSTEKYTVNVDGQYYFNPYSIQTIRYAINWVVDREKIIQEVYGGHAEPRYLGVGLAHPGWDDHFATIIEDAGLTPSGDIEKAKTMVTEAMENAQNDPELKGELKKLDSEDSPVGYWWAYKGPNEDQFSPIEIDIVERLDERKQIGTIFANQIKQIGLKPVEHAWDRSKAMSVSLFGDPKTDIDDWKVYTGGWLASGAYYYNEWSAYQMYADFYGFMPGGLSGPSAWKYKTPEINEVTQPLQSGELEDTDDYWQRFREGLSLGFQDSVRVFLATTFSYYPYNTNEVTSHVEDIKTGWSDIFTPRTIKTKDGELQAAQFSDTGALFMSNWNRLAGESDVYSVKYLRMIRDYAVIGNPTNGIYEPMRAEWSNIRRDVEFEGENLIRNINVPEEAVTYDTAAEEWKQVPEDTKAATAVTYDYKFSKWHDGHMMDDQDLISWWAFAKEWAYQDGENDKKYQGTFSGQTKPTFEKIKGVVWHGDGKVTVYGDYTFPVESKIGAFYAGGILEPYPMGDKSCRW</sequence>
<dbReference type="Proteomes" id="UP000070311">
    <property type="component" value="Unassembled WGS sequence"/>
</dbReference>
<dbReference type="SUPFAM" id="SSF53850">
    <property type="entry name" value="Periplasmic binding protein-like II"/>
    <property type="match status" value="1"/>
</dbReference>
<dbReference type="PANTHER" id="PTHR30290">
    <property type="entry name" value="PERIPLASMIC BINDING COMPONENT OF ABC TRANSPORTER"/>
    <property type="match status" value="1"/>
</dbReference>
<evidence type="ECO:0000313" key="5">
    <source>
        <dbReference type="EMBL" id="KXB05729.1"/>
    </source>
</evidence>
<dbReference type="GO" id="GO:0015833">
    <property type="term" value="P:peptide transport"/>
    <property type="evidence" value="ECO:0007669"/>
    <property type="project" value="TreeGrafter"/>
</dbReference>
<dbReference type="InterPro" id="IPR039424">
    <property type="entry name" value="SBP_5"/>
</dbReference>
<dbReference type="InterPro" id="IPR000914">
    <property type="entry name" value="SBP_5_dom"/>
</dbReference>
<feature type="domain" description="Solute-binding protein family 5" evidence="4">
    <location>
        <begin position="21"/>
        <end position="209"/>
    </location>
</feature>
<evidence type="ECO:0000256" key="2">
    <source>
        <dbReference type="ARBA" id="ARBA00022448"/>
    </source>
</evidence>
<evidence type="ECO:0000256" key="3">
    <source>
        <dbReference type="ARBA" id="ARBA00022729"/>
    </source>
</evidence>
<reference evidence="5 6" key="1">
    <citation type="journal article" date="2016" name="Sci. Rep.">
        <title>Metabolic traits of an uncultured archaeal lineage -MSBL1- from brine pools of the Red Sea.</title>
        <authorList>
            <person name="Mwirichia R."/>
            <person name="Alam I."/>
            <person name="Rashid M."/>
            <person name="Vinu M."/>
            <person name="Ba-Alawi W."/>
            <person name="Anthony Kamau A."/>
            <person name="Kamanda Ngugi D."/>
            <person name="Goker M."/>
            <person name="Klenk H.P."/>
            <person name="Bajic V."/>
            <person name="Stingl U."/>
        </authorList>
    </citation>
    <scope>NUCLEOTIDE SEQUENCE [LARGE SCALE GENOMIC DNA]</scope>
    <source>
        <strain evidence="5">SCGC-AAA382A13</strain>
    </source>
</reference>
<evidence type="ECO:0000313" key="6">
    <source>
        <dbReference type="Proteomes" id="UP000070311"/>
    </source>
</evidence>
<dbReference type="Pfam" id="PF00496">
    <property type="entry name" value="SBP_bac_5"/>
    <property type="match status" value="1"/>
</dbReference>
<dbReference type="GO" id="GO:1904680">
    <property type="term" value="F:peptide transmembrane transporter activity"/>
    <property type="evidence" value="ECO:0007669"/>
    <property type="project" value="TreeGrafter"/>
</dbReference>
<comment type="caution">
    <text evidence="5">The sequence shown here is derived from an EMBL/GenBank/DDBJ whole genome shotgun (WGS) entry which is preliminary data.</text>
</comment>
<name>A0A133VH08_9EURY</name>
<dbReference type="EMBL" id="LHYD01000001">
    <property type="protein sequence ID" value="KXB05729.1"/>
    <property type="molecule type" value="Genomic_DNA"/>
</dbReference>
<dbReference type="Gene3D" id="3.10.105.10">
    <property type="entry name" value="Dipeptide-binding Protein, Domain 3"/>
    <property type="match status" value="1"/>
</dbReference>
<keyword evidence="3" id="KW-0732">Signal</keyword>
<evidence type="ECO:0000259" key="4">
    <source>
        <dbReference type="Pfam" id="PF00496"/>
    </source>
</evidence>
<keyword evidence="6" id="KW-1185">Reference proteome</keyword>
<gene>
    <name evidence="5" type="ORF">AKJ50_00070</name>
</gene>
<dbReference type="AlphaFoldDB" id="A0A133VH08"/>
<dbReference type="PANTHER" id="PTHR30290:SF9">
    <property type="entry name" value="OLIGOPEPTIDE-BINDING PROTEIN APPA"/>
    <property type="match status" value="1"/>
</dbReference>
<proteinExistence type="inferred from homology"/>
<keyword evidence="2" id="KW-0813">Transport</keyword>